<dbReference type="InterPro" id="IPR006311">
    <property type="entry name" value="TAT_signal"/>
</dbReference>
<dbReference type="InterPro" id="IPR002818">
    <property type="entry name" value="DJ-1/PfpI"/>
</dbReference>
<dbReference type="Proteomes" id="UP000759103">
    <property type="component" value="Unassembled WGS sequence"/>
</dbReference>
<dbReference type="Pfam" id="PF01965">
    <property type="entry name" value="DJ-1_PfpI"/>
    <property type="match status" value="1"/>
</dbReference>
<dbReference type="EMBL" id="JAHXZN010000001">
    <property type="protein sequence ID" value="MBW6530384.1"/>
    <property type="molecule type" value="Genomic_DNA"/>
</dbReference>
<name>A0ABS7BL95_9SPHN</name>
<organism evidence="2 3">
    <name type="scientific">Sphingomonas citri</name>
    <dbReference type="NCBI Taxonomy" id="2862499"/>
    <lineage>
        <taxon>Bacteria</taxon>
        <taxon>Pseudomonadati</taxon>
        <taxon>Pseudomonadota</taxon>
        <taxon>Alphaproteobacteria</taxon>
        <taxon>Sphingomonadales</taxon>
        <taxon>Sphingomonadaceae</taxon>
        <taxon>Sphingomonas</taxon>
    </lineage>
</organism>
<sequence>MSIAEQLTRRVMIGGAAAAIVAGAKSALAGRLDPLASTHDQQVEVMKPKQIGIVLFDDFETLDVFGPVQMWGRLADHGLTFVSADGRPVQSSHGVRITPDHSFASAPPLDVLMVPGGAGTRRLVDDAALLAFVRRQDEGSSWTTSVCTGAAILARAGVLDGRAATTNKLAFEWVRSQSDAVIWRSRARWVVDGKYVTSSGVSAGTDMALALVERLYDRTAARAAAAVAEYHWNDDPESDPFAVRPLKGG</sequence>
<feature type="domain" description="DJ-1/PfpI" evidence="1">
    <location>
        <begin position="50"/>
        <end position="213"/>
    </location>
</feature>
<evidence type="ECO:0000259" key="1">
    <source>
        <dbReference type="Pfam" id="PF01965"/>
    </source>
</evidence>
<dbReference type="PANTHER" id="PTHR43130">
    <property type="entry name" value="ARAC-FAMILY TRANSCRIPTIONAL REGULATOR"/>
    <property type="match status" value="1"/>
</dbReference>
<keyword evidence="3" id="KW-1185">Reference proteome</keyword>
<accession>A0ABS7BL95</accession>
<evidence type="ECO:0000313" key="3">
    <source>
        <dbReference type="Proteomes" id="UP000759103"/>
    </source>
</evidence>
<dbReference type="InterPro" id="IPR052158">
    <property type="entry name" value="INH-QAR"/>
</dbReference>
<dbReference type="Gene3D" id="3.40.50.880">
    <property type="match status" value="1"/>
</dbReference>
<dbReference type="InterPro" id="IPR029062">
    <property type="entry name" value="Class_I_gatase-like"/>
</dbReference>
<evidence type="ECO:0000313" key="2">
    <source>
        <dbReference type="EMBL" id="MBW6530384.1"/>
    </source>
</evidence>
<dbReference type="CDD" id="cd03139">
    <property type="entry name" value="GATase1_PfpI_2"/>
    <property type="match status" value="1"/>
</dbReference>
<dbReference type="RefSeq" id="WP_219747751.1">
    <property type="nucleotide sequence ID" value="NZ_JAHXZN010000001.1"/>
</dbReference>
<dbReference type="SUPFAM" id="SSF52317">
    <property type="entry name" value="Class I glutamine amidotransferase-like"/>
    <property type="match status" value="1"/>
</dbReference>
<comment type="caution">
    <text evidence="2">The sequence shown here is derived from an EMBL/GenBank/DDBJ whole genome shotgun (WGS) entry which is preliminary data.</text>
</comment>
<dbReference type="PANTHER" id="PTHR43130:SF15">
    <property type="entry name" value="THIJ_PFPI FAMILY PROTEIN (AFU_ORTHOLOGUE AFUA_5G14240)"/>
    <property type="match status" value="1"/>
</dbReference>
<dbReference type="PROSITE" id="PS51318">
    <property type="entry name" value="TAT"/>
    <property type="match status" value="1"/>
</dbReference>
<proteinExistence type="predicted"/>
<protein>
    <submittedName>
        <fullName evidence="2">DJ-1/PfpI family protein</fullName>
    </submittedName>
</protein>
<gene>
    <name evidence="2" type="ORF">KZ820_06525</name>
</gene>
<reference evidence="2 3" key="1">
    <citation type="submission" date="2021-07" db="EMBL/GenBank/DDBJ databases">
        <title>Sphingomonas sp.</title>
        <authorList>
            <person name="Feng G."/>
            <person name="Li J."/>
            <person name="Pan M."/>
        </authorList>
    </citation>
    <scope>NUCLEOTIDE SEQUENCE [LARGE SCALE GENOMIC DNA]</scope>
    <source>
        <strain evidence="2 3">RRHST34</strain>
    </source>
</reference>